<name>A0A4P2Q3R5_SORCE</name>
<dbReference type="Pfam" id="PF08238">
    <property type="entry name" value="Sel1"/>
    <property type="match status" value="3"/>
</dbReference>
<evidence type="ECO:0000256" key="3">
    <source>
        <dbReference type="SAM" id="SignalP"/>
    </source>
</evidence>
<comment type="similarity">
    <text evidence="1">Belongs to the hcp beta-lactamase family.</text>
</comment>
<dbReference type="AlphaFoldDB" id="A0A4P2Q3R5"/>
<keyword evidence="2" id="KW-0677">Repeat</keyword>
<evidence type="ECO:0000256" key="1">
    <source>
        <dbReference type="ARBA" id="ARBA00008486"/>
    </source>
</evidence>
<gene>
    <name evidence="4" type="ORF">SOCEGT47_045080</name>
</gene>
<dbReference type="InterPro" id="IPR040239">
    <property type="entry name" value="HcpB-like"/>
</dbReference>
<accession>A0A4P2Q3R5</accession>
<feature type="signal peptide" evidence="3">
    <location>
        <begin position="1"/>
        <end position="24"/>
    </location>
</feature>
<dbReference type="InterPro" id="IPR006597">
    <property type="entry name" value="Sel1-like"/>
</dbReference>
<dbReference type="Proteomes" id="UP000295781">
    <property type="component" value="Chromosome"/>
</dbReference>
<dbReference type="PROSITE" id="PS51257">
    <property type="entry name" value="PROKAR_LIPOPROTEIN"/>
    <property type="match status" value="1"/>
</dbReference>
<dbReference type="Gene3D" id="1.25.40.10">
    <property type="entry name" value="Tetratricopeptide repeat domain"/>
    <property type="match status" value="1"/>
</dbReference>
<sequence>MHVRELAPALLTALLLCGCGGAAASAPRHAAAPARPAPASAPVVAAPPAEAPPPRLRLPCEDDDLVGCTNGCADHQIEDCVTLGTMYLSGARVSIDVERALGLFKAACAEGSARGCLRLGDAYHEKLARGDSGEEAALYGRACDAGANLGCLAAGRAYLRGEGVSADPGHAAALFRRVCERGNAPACVELGDLHAQGEGVPRDPEKATELFTKACKLGFDEGCLRASRTGDVLPPRD</sequence>
<dbReference type="PANTHER" id="PTHR13891:SF1">
    <property type="entry name" value="CYTOCHROME C OXIDASE ASSEMBLY FACTOR 7"/>
    <property type="match status" value="1"/>
</dbReference>
<evidence type="ECO:0000313" key="5">
    <source>
        <dbReference type="Proteomes" id="UP000295781"/>
    </source>
</evidence>
<dbReference type="PANTHER" id="PTHR13891">
    <property type="entry name" value="CYTOCHROME C OXIDASE ASSEMBLY FACTOR 7"/>
    <property type="match status" value="1"/>
</dbReference>
<keyword evidence="3" id="KW-0732">Signal</keyword>
<dbReference type="OrthoDB" id="5483576at2"/>
<protein>
    <submittedName>
        <fullName evidence="4">Uncharacterized protein</fullName>
    </submittedName>
</protein>
<dbReference type="SUPFAM" id="SSF81901">
    <property type="entry name" value="HCP-like"/>
    <property type="match status" value="1"/>
</dbReference>
<evidence type="ECO:0000256" key="2">
    <source>
        <dbReference type="ARBA" id="ARBA00022737"/>
    </source>
</evidence>
<reference evidence="4 5" key="1">
    <citation type="submission" date="2015-09" db="EMBL/GenBank/DDBJ databases">
        <title>Sorangium comparison.</title>
        <authorList>
            <person name="Zaburannyi N."/>
            <person name="Bunk B."/>
            <person name="Overmann J."/>
            <person name="Mueller R."/>
        </authorList>
    </citation>
    <scope>NUCLEOTIDE SEQUENCE [LARGE SCALE GENOMIC DNA]</scope>
    <source>
        <strain evidence="4 5">So ceGT47</strain>
    </source>
</reference>
<proteinExistence type="inferred from homology"/>
<organism evidence="4 5">
    <name type="scientific">Sorangium cellulosum</name>
    <name type="common">Polyangium cellulosum</name>
    <dbReference type="NCBI Taxonomy" id="56"/>
    <lineage>
        <taxon>Bacteria</taxon>
        <taxon>Pseudomonadati</taxon>
        <taxon>Myxococcota</taxon>
        <taxon>Polyangia</taxon>
        <taxon>Polyangiales</taxon>
        <taxon>Polyangiaceae</taxon>
        <taxon>Sorangium</taxon>
    </lineage>
</organism>
<dbReference type="SMART" id="SM00671">
    <property type="entry name" value="SEL1"/>
    <property type="match status" value="4"/>
</dbReference>
<evidence type="ECO:0000313" key="4">
    <source>
        <dbReference type="EMBL" id="AUX23977.1"/>
    </source>
</evidence>
<dbReference type="InterPro" id="IPR011990">
    <property type="entry name" value="TPR-like_helical_dom_sf"/>
</dbReference>
<feature type="chain" id="PRO_5039948270" evidence="3">
    <location>
        <begin position="25"/>
        <end position="237"/>
    </location>
</feature>
<dbReference type="EMBL" id="CP012670">
    <property type="protein sequence ID" value="AUX23977.1"/>
    <property type="molecule type" value="Genomic_DNA"/>
</dbReference>